<evidence type="ECO:0000256" key="1">
    <source>
        <dbReference type="SAM" id="Phobius"/>
    </source>
</evidence>
<keyword evidence="1" id="KW-1133">Transmembrane helix</keyword>
<comment type="caution">
    <text evidence="2">The sequence shown here is derived from an EMBL/GenBank/DDBJ whole genome shotgun (WGS) entry which is preliminary data.</text>
</comment>
<dbReference type="AlphaFoldDB" id="A0A811V5V3"/>
<dbReference type="EMBL" id="CAJHJT010000034">
    <property type="protein sequence ID" value="CAD7005196.1"/>
    <property type="molecule type" value="Genomic_DNA"/>
</dbReference>
<keyword evidence="1" id="KW-0472">Membrane</keyword>
<dbReference type="Proteomes" id="UP000606786">
    <property type="component" value="Unassembled WGS sequence"/>
</dbReference>
<sequence>MRNKEEEIIKIKGKHEKVSCICVLVAILAVTVMLSSKCLIVAFFLNYYNNGGNNRTNKKAIINEANIKATKYFLLFLFSFQHTYNYNSPTAYKKKNGNYLKW</sequence>
<name>A0A811V5V3_CERCA</name>
<proteinExistence type="predicted"/>
<evidence type="ECO:0000313" key="2">
    <source>
        <dbReference type="EMBL" id="CAD7005196.1"/>
    </source>
</evidence>
<accession>A0A811V5V3</accession>
<feature type="transmembrane region" description="Helical" evidence="1">
    <location>
        <begin position="21"/>
        <end position="48"/>
    </location>
</feature>
<keyword evidence="3" id="KW-1185">Reference proteome</keyword>
<reference evidence="2" key="1">
    <citation type="submission" date="2020-11" db="EMBL/GenBank/DDBJ databases">
        <authorList>
            <person name="Whitehead M."/>
        </authorList>
    </citation>
    <scope>NUCLEOTIDE SEQUENCE</scope>
    <source>
        <strain evidence="2">EGII</strain>
    </source>
</reference>
<organism evidence="2 3">
    <name type="scientific">Ceratitis capitata</name>
    <name type="common">Mediterranean fruit fly</name>
    <name type="synonym">Tephritis capitata</name>
    <dbReference type="NCBI Taxonomy" id="7213"/>
    <lineage>
        <taxon>Eukaryota</taxon>
        <taxon>Metazoa</taxon>
        <taxon>Ecdysozoa</taxon>
        <taxon>Arthropoda</taxon>
        <taxon>Hexapoda</taxon>
        <taxon>Insecta</taxon>
        <taxon>Pterygota</taxon>
        <taxon>Neoptera</taxon>
        <taxon>Endopterygota</taxon>
        <taxon>Diptera</taxon>
        <taxon>Brachycera</taxon>
        <taxon>Muscomorpha</taxon>
        <taxon>Tephritoidea</taxon>
        <taxon>Tephritidae</taxon>
        <taxon>Ceratitis</taxon>
        <taxon>Ceratitis</taxon>
    </lineage>
</organism>
<gene>
    <name evidence="2" type="ORF">CCAP1982_LOCUS13556</name>
</gene>
<keyword evidence="1" id="KW-0812">Transmembrane</keyword>
<protein>
    <submittedName>
        <fullName evidence="2">(Mediterranean fruit fly) hypothetical protein</fullName>
    </submittedName>
</protein>
<evidence type="ECO:0000313" key="3">
    <source>
        <dbReference type="Proteomes" id="UP000606786"/>
    </source>
</evidence>